<dbReference type="PANTHER" id="PTHR33307:SF11">
    <property type="entry name" value="ALPHA-L-RHAMNOSIDASE"/>
    <property type="match status" value="1"/>
</dbReference>
<dbReference type="InterPro" id="IPR035396">
    <property type="entry name" value="Bac_rhamnosid6H"/>
</dbReference>
<dbReference type="RefSeq" id="WP_282590465.1">
    <property type="nucleotide sequence ID" value="NZ_JAPAAF010000003.1"/>
</dbReference>
<dbReference type="PANTHER" id="PTHR33307">
    <property type="entry name" value="ALPHA-RHAMNOSIDASE (EUROFUNG)"/>
    <property type="match status" value="1"/>
</dbReference>
<dbReference type="PIRSF" id="PIRSF010631">
    <property type="entry name" value="A-rhamnsds"/>
    <property type="match status" value="1"/>
</dbReference>
<evidence type="ECO:0000256" key="3">
    <source>
        <dbReference type="ARBA" id="ARBA00022801"/>
    </source>
</evidence>
<dbReference type="InterPro" id="IPR013737">
    <property type="entry name" value="Bac_rhamnosid_N"/>
</dbReference>
<proteinExistence type="predicted"/>
<feature type="domain" description="Alpha-L-rhamnosidase six-hairpin glycosidase" evidence="7">
    <location>
        <begin position="477"/>
        <end position="813"/>
    </location>
</feature>
<dbReference type="InterPro" id="IPR012341">
    <property type="entry name" value="6hp_glycosidase-like_sf"/>
</dbReference>
<dbReference type="EMBL" id="JAPAAF010000003">
    <property type="protein sequence ID" value="MCW0481855.1"/>
    <property type="molecule type" value="Genomic_DNA"/>
</dbReference>
<dbReference type="SUPFAM" id="SSF48208">
    <property type="entry name" value="Six-hairpin glycosidases"/>
    <property type="match status" value="1"/>
</dbReference>
<feature type="signal peptide" evidence="4">
    <location>
        <begin position="1"/>
        <end position="20"/>
    </location>
</feature>
<dbReference type="Gene3D" id="2.60.120.260">
    <property type="entry name" value="Galactose-binding domain-like"/>
    <property type="match status" value="2"/>
</dbReference>
<dbReference type="Pfam" id="PF08531">
    <property type="entry name" value="Bac_rhamnosid_N"/>
    <property type="match status" value="1"/>
</dbReference>
<keyword evidence="3 9" id="KW-0378">Hydrolase</keyword>
<comment type="caution">
    <text evidence="9">The sequence shown here is derived from an EMBL/GenBank/DDBJ whole genome shotgun (WGS) entry which is preliminary data.</text>
</comment>
<evidence type="ECO:0000256" key="4">
    <source>
        <dbReference type="SAM" id="SignalP"/>
    </source>
</evidence>
<dbReference type="GO" id="GO:0030596">
    <property type="term" value="F:alpha-L-rhamnosidase activity"/>
    <property type="evidence" value="ECO:0007669"/>
    <property type="project" value="UniProtKB-EC"/>
</dbReference>
<dbReference type="Pfam" id="PF25788">
    <property type="entry name" value="Ig_Rha78A_N"/>
    <property type="match status" value="1"/>
</dbReference>
<dbReference type="InterPro" id="IPR008928">
    <property type="entry name" value="6-hairpin_glycosidase_sf"/>
</dbReference>
<feature type="chain" id="PRO_5041230512" description="alpha-L-rhamnosidase" evidence="4">
    <location>
        <begin position="21"/>
        <end position="928"/>
    </location>
</feature>
<protein>
    <recommendedName>
        <fullName evidence="2">alpha-L-rhamnosidase</fullName>
        <ecNumber evidence="2">3.2.1.40</ecNumber>
    </recommendedName>
</protein>
<evidence type="ECO:0000256" key="1">
    <source>
        <dbReference type="ARBA" id="ARBA00001445"/>
    </source>
</evidence>
<accession>A0AA41Y9R8</accession>
<name>A0AA41Y9R8_9BACT</name>
<evidence type="ECO:0000313" key="10">
    <source>
        <dbReference type="Proteomes" id="UP001163821"/>
    </source>
</evidence>
<dbReference type="Gene3D" id="2.60.420.10">
    <property type="entry name" value="Maltose phosphorylase, domain 3"/>
    <property type="match status" value="1"/>
</dbReference>
<evidence type="ECO:0000259" key="5">
    <source>
        <dbReference type="Pfam" id="PF05592"/>
    </source>
</evidence>
<evidence type="ECO:0000256" key="2">
    <source>
        <dbReference type="ARBA" id="ARBA00012652"/>
    </source>
</evidence>
<feature type="domain" description="Bacterial alpha-L-rhamnosidase N-terminal" evidence="6">
    <location>
        <begin position="189"/>
        <end position="358"/>
    </location>
</feature>
<dbReference type="Pfam" id="PF05592">
    <property type="entry name" value="Bac_rhamnosid"/>
    <property type="match status" value="1"/>
</dbReference>
<feature type="domain" description="Alpha-L-rhamnosidase concanavalin-like" evidence="5">
    <location>
        <begin position="367"/>
        <end position="455"/>
    </location>
</feature>
<evidence type="ECO:0000313" key="9">
    <source>
        <dbReference type="EMBL" id="MCW0481855.1"/>
    </source>
</evidence>
<organism evidence="9 10">
    <name type="scientific">Gaoshiqia sediminis</name>
    <dbReference type="NCBI Taxonomy" id="2986998"/>
    <lineage>
        <taxon>Bacteria</taxon>
        <taxon>Pseudomonadati</taxon>
        <taxon>Bacteroidota</taxon>
        <taxon>Bacteroidia</taxon>
        <taxon>Marinilabiliales</taxon>
        <taxon>Prolixibacteraceae</taxon>
        <taxon>Gaoshiqia</taxon>
    </lineage>
</organism>
<feature type="domain" description="Alpha-L-rhamnosidase C-terminal" evidence="8">
    <location>
        <begin position="816"/>
        <end position="883"/>
    </location>
</feature>
<keyword evidence="4" id="KW-0732">Signal</keyword>
<dbReference type="Gene3D" id="2.60.40.10">
    <property type="entry name" value="Immunoglobulins"/>
    <property type="match status" value="1"/>
</dbReference>
<evidence type="ECO:0000259" key="7">
    <source>
        <dbReference type="Pfam" id="PF17389"/>
    </source>
</evidence>
<dbReference type="Pfam" id="PF17390">
    <property type="entry name" value="Bac_rhamnosid_C"/>
    <property type="match status" value="1"/>
</dbReference>
<dbReference type="InterPro" id="IPR035398">
    <property type="entry name" value="Bac_rhamnosid_C"/>
</dbReference>
<dbReference type="InterPro" id="IPR013783">
    <property type="entry name" value="Ig-like_fold"/>
</dbReference>
<dbReference type="InterPro" id="IPR008902">
    <property type="entry name" value="Rhamnosid_concanavalin"/>
</dbReference>
<dbReference type="InterPro" id="IPR016007">
    <property type="entry name" value="Alpha_rhamnosid"/>
</dbReference>
<evidence type="ECO:0000259" key="8">
    <source>
        <dbReference type="Pfam" id="PF17390"/>
    </source>
</evidence>
<dbReference type="EC" id="3.2.1.40" evidence="2"/>
<evidence type="ECO:0000259" key="6">
    <source>
        <dbReference type="Pfam" id="PF08531"/>
    </source>
</evidence>
<dbReference type="PROSITE" id="PS51257">
    <property type="entry name" value="PROKAR_LIPOPROTEIN"/>
    <property type="match status" value="1"/>
</dbReference>
<reference evidence="9" key="1">
    <citation type="submission" date="2022-10" db="EMBL/GenBank/DDBJ databases">
        <title>Gaoshiqiia sediminis gen. nov., sp. nov., isolated from coastal sediment.</title>
        <authorList>
            <person name="Yu W.X."/>
            <person name="Mu D.S."/>
            <person name="Du J.Z."/>
            <person name="Liang Y.Q."/>
        </authorList>
    </citation>
    <scope>NUCLEOTIDE SEQUENCE</scope>
    <source>
        <strain evidence="9">A06</strain>
    </source>
</reference>
<comment type="catalytic activity">
    <reaction evidence="1">
        <text>Hydrolysis of terminal non-reducing alpha-L-rhamnose residues in alpha-L-rhamnosides.</text>
        <dbReference type="EC" id="3.2.1.40"/>
    </reaction>
</comment>
<dbReference type="Gene3D" id="1.50.10.10">
    <property type="match status" value="1"/>
</dbReference>
<dbReference type="AlphaFoldDB" id="A0AA41Y9R8"/>
<dbReference type="Proteomes" id="UP001163821">
    <property type="component" value="Unassembled WGS sequence"/>
</dbReference>
<sequence>MKIICHLLFIALFVFSCSSPKINIQVSESSVNGFSTEVPLLDANQLRFSWKLTSDFGGTSQSAWQIVVGDSSEGAQNGNVWNSGKVESAQSLLVSYAGPELKSATRYYWRVKVWDEQGNESEWSKLSAFQTGLRDSADWAGAQWIGYEQLPSDKRLVCGVTGYGDLSLDKVEQRAVVPMFRKAFQTKSKLTSATLYISGLGQYEASLNGQKIGNDFLTPGWTEYDKTVFYNAYDVTKLVTTGDNALGVLVGNGFHYNNRERYRKLIIAYGFPRMICRLQLNYADGTSESLVSDESWRTTPSAITYSGIFGGEDYDAQLEQPGWNTAAFDDSAWKQAVNVEAPAGQLKADMNYPVRVMEQFDPVSVKQLNDSSFVYDFGQNVSGIVAVKLKGEKGKRVKLIPGEALREDGSVSQRGSGGPYYFSYTLKGDGGESWQPQFSYVGFRYVQVENARPDSVQSALPVLLSIRSLHTRNAMPATGTFECSNPLFNQIFTLINWGIKSNLQSVMTDCPTREKLGWIEQTHLMGTSVHFNFNLYKLYEKLLADMQDAQTEKGLVPNIVPEYINFEYYDAAFRGSPEWGSASIILPWLIYKWYGDADIMAETWPMMLHYMSYLESKADNNILSHGLGDWYDVGPGEPGYAQLTPVPLVATATYFYDAQLMAKVASRLGNDDEAKHFEDLAERIRESFNSEFYKPDLAIYATGSQTSLAMPLSLGLVDEENQPKVLHNLIKQIEADGKAITAGDVGFHYLVDALTRFGKSELLYEMNNRDDVPGYGYQLKTGATSLAESWQALPSKSLNHLMLGHLMEWFYQGLGGIRQTENSVAYESIVIQPEVVKDLTYANVSFDSPYGKIVSNWQKKDDSFILRVEIPVNTTAKIIMPFEGDIQTRALQSSDQNKELITLLDKQDGKPRCEIQSGGYEFELKIKQ</sequence>
<dbReference type="GO" id="GO:0005975">
    <property type="term" value="P:carbohydrate metabolic process"/>
    <property type="evidence" value="ECO:0007669"/>
    <property type="project" value="InterPro"/>
</dbReference>
<dbReference type="Pfam" id="PF17389">
    <property type="entry name" value="Bac_rhamnosid6H"/>
    <property type="match status" value="1"/>
</dbReference>
<keyword evidence="10" id="KW-1185">Reference proteome</keyword>
<gene>
    <name evidence="9" type="ORF">N2K84_03875</name>
</gene>